<sequence>MKIKIRYIILALMLAASYFMLGSTHGNIAEQPQTLPATDPVCVYESPTFDHMGGDAEIPHEVGQ</sequence>
<feature type="signal peptide" evidence="1">
    <location>
        <begin position="1"/>
        <end position="22"/>
    </location>
</feature>
<dbReference type="EMBL" id="JASOPA010000001">
    <property type="protein sequence ID" value="MDK7241668.1"/>
    <property type="molecule type" value="Genomic_DNA"/>
</dbReference>
<keyword evidence="1" id="KW-0732">Signal</keyword>
<evidence type="ECO:0000256" key="1">
    <source>
        <dbReference type="SAM" id="SignalP"/>
    </source>
</evidence>
<dbReference type="AlphaFoldDB" id="A0AAW6YA53"/>
<name>A0AAW6YA53_NEISU</name>
<evidence type="ECO:0008006" key="4">
    <source>
        <dbReference type="Google" id="ProtNLM"/>
    </source>
</evidence>
<protein>
    <recommendedName>
        <fullName evidence="4">Secreted protein</fullName>
    </recommendedName>
</protein>
<evidence type="ECO:0000313" key="2">
    <source>
        <dbReference type="EMBL" id="MDK7241668.1"/>
    </source>
</evidence>
<evidence type="ECO:0000313" key="3">
    <source>
        <dbReference type="Proteomes" id="UP001236303"/>
    </source>
</evidence>
<organism evidence="2 3">
    <name type="scientific">Neisseria subflava</name>
    <dbReference type="NCBI Taxonomy" id="28449"/>
    <lineage>
        <taxon>Bacteria</taxon>
        <taxon>Pseudomonadati</taxon>
        <taxon>Pseudomonadota</taxon>
        <taxon>Betaproteobacteria</taxon>
        <taxon>Neisseriales</taxon>
        <taxon>Neisseriaceae</taxon>
        <taxon>Neisseria</taxon>
    </lineage>
</organism>
<dbReference type="Proteomes" id="UP001236303">
    <property type="component" value="Unassembled WGS sequence"/>
</dbReference>
<proteinExistence type="predicted"/>
<comment type="caution">
    <text evidence="2">The sequence shown here is derived from an EMBL/GenBank/DDBJ whole genome shotgun (WGS) entry which is preliminary data.</text>
</comment>
<accession>A0AAW6YA53</accession>
<dbReference type="RefSeq" id="WP_063075552.1">
    <property type="nucleotide sequence ID" value="NZ_JAIMJJ010000041.1"/>
</dbReference>
<feature type="chain" id="PRO_5043790149" description="Secreted protein" evidence="1">
    <location>
        <begin position="23"/>
        <end position="64"/>
    </location>
</feature>
<reference evidence="2" key="1">
    <citation type="submission" date="2023-05" db="EMBL/GenBank/DDBJ databases">
        <title>Cataloging the Phylogenetic Diversity of Human Bladder Bacteria.</title>
        <authorList>
            <person name="Du J."/>
        </authorList>
    </citation>
    <scope>NUCLEOTIDE SEQUENCE</scope>
    <source>
        <strain evidence="2">UMB1050</strain>
    </source>
</reference>
<gene>
    <name evidence="2" type="ORF">QP451_01235</name>
</gene>